<evidence type="ECO:0000313" key="2">
    <source>
        <dbReference type="Proteomes" id="UP000011744"/>
    </source>
</evidence>
<reference evidence="1 2" key="1">
    <citation type="journal article" date="2014" name="Genome Announc.">
        <title>Draft Genome Sequence of Magnetospirillum sp. Strain SO-1, a Freshwater Magnetotactic Bacterium Isolated from the Ol'khovka River, Russia.</title>
        <authorList>
            <person name="Grouzdev D.S."/>
            <person name="Dziuba M.V."/>
            <person name="Sukhacheva M.S."/>
            <person name="Mardanov A.V."/>
            <person name="Beletskiy A.V."/>
            <person name="Kuznetsov B.B."/>
            <person name="Skryabin K.G."/>
        </authorList>
    </citation>
    <scope>NUCLEOTIDE SEQUENCE [LARGE SCALE GENOMIC DNA]</scope>
    <source>
        <strain evidence="1 2">SO-1</strain>
    </source>
</reference>
<dbReference type="STRING" id="1244869.H261_10467"/>
<keyword evidence="2" id="KW-1185">Reference proteome</keyword>
<dbReference type="Proteomes" id="UP000011744">
    <property type="component" value="Unassembled WGS sequence"/>
</dbReference>
<sequence length="265" mass="29613">MKGTVLGHQRLGTLPRTKKWQRVVEMIGGGADMRDIAEATSAAAERDMIDAGKDEALRHAFWLLTQIPLAARMGEHFIPELRMLGLKLSDRPSLVEIVTALTDAVDRHVRTAGGRTDLGEMAQLSAAESLNAVASRELPGLFGTSFEDVRGALAGLGTPDQFSVLSRDFFARLTRRHLGYYLSRELPNHVGVGKRFQTAREHKEFEGALDTHTRETARIVKKFSRDWFSKSNYEGGIDQDKAARFGHVAFDKIRRELRKRRDADG</sequence>
<name>M2YAB8_9PROT</name>
<dbReference type="PATRIC" id="fig|1244869.3.peg.2116"/>
<dbReference type="AlphaFoldDB" id="M2YAB8"/>
<protein>
    <submittedName>
        <fullName evidence="1">Uncharacterized protein</fullName>
    </submittedName>
</protein>
<evidence type="ECO:0000313" key="1">
    <source>
        <dbReference type="EMBL" id="EME69966.1"/>
    </source>
</evidence>
<organism evidence="1 2">
    <name type="scientific">Paramagnetospirillum caucaseum</name>
    <dbReference type="NCBI Taxonomy" id="1244869"/>
    <lineage>
        <taxon>Bacteria</taxon>
        <taxon>Pseudomonadati</taxon>
        <taxon>Pseudomonadota</taxon>
        <taxon>Alphaproteobacteria</taxon>
        <taxon>Rhodospirillales</taxon>
        <taxon>Magnetospirillaceae</taxon>
        <taxon>Paramagnetospirillum</taxon>
    </lineage>
</organism>
<dbReference type="eggNOG" id="ENOG502ZQW1">
    <property type="taxonomic scope" value="Bacteria"/>
</dbReference>
<accession>M2YAB8</accession>
<dbReference type="EMBL" id="AONQ01000024">
    <property type="protein sequence ID" value="EME69966.1"/>
    <property type="molecule type" value="Genomic_DNA"/>
</dbReference>
<proteinExistence type="predicted"/>
<gene>
    <name evidence="1" type="ORF">H261_10467</name>
</gene>
<comment type="caution">
    <text evidence="1">The sequence shown here is derived from an EMBL/GenBank/DDBJ whole genome shotgun (WGS) entry which is preliminary data.</text>
</comment>